<proteinExistence type="predicted"/>
<dbReference type="Pfam" id="PF09929">
    <property type="entry name" value="DUF2161"/>
    <property type="match status" value="1"/>
</dbReference>
<evidence type="ECO:0000313" key="1">
    <source>
        <dbReference type="EMBL" id="MDR6244483.1"/>
    </source>
</evidence>
<accession>A0ABU1IZ16</accession>
<name>A0ABU1IZ16_9BACL</name>
<comment type="caution">
    <text evidence="1">The sequence shown here is derived from an EMBL/GenBank/DDBJ whole genome shotgun (WGS) entry which is preliminary data.</text>
</comment>
<reference evidence="1 2" key="1">
    <citation type="submission" date="2023-07" db="EMBL/GenBank/DDBJ databases">
        <title>Genomic Encyclopedia of Type Strains, Phase IV (KMG-IV): sequencing the most valuable type-strain genomes for metagenomic binning, comparative biology and taxonomic classification.</title>
        <authorList>
            <person name="Goeker M."/>
        </authorList>
    </citation>
    <scope>NUCLEOTIDE SEQUENCE [LARGE SCALE GENOMIC DNA]</scope>
    <source>
        <strain evidence="1 2">DSM 22170</strain>
    </source>
</reference>
<protein>
    <submittedName>
        <fullName evidence="1">Uncharacterized protein</fullName>
    </submittedName>
</protein>
<evidence type="ECO:0000313" key="2">
    <source>
        <dbReference type="Proteomes" id="UP001185028"/>
    </source>
</evidence>
<organism evidence="1 2">
    <name type="scientific">Paenibacillus hunanensis</name>
    <dbReference type="NCBI Taxonomy" id="539262"/>
    <lineage>
        <taxon>Bacteria</taxon>
        <taxon>Bacillati</taxon>
        <taxon>Bacillota</taxon>
        <taxon>Bacilli</taxon>
        <taxon>Bacillales</taxon>
        <taxon>Paenibacillaceae</taxon>
        <taxon>Paenibacillus</taxon>
    </lineage>
</organism>
<dbReference type="InterPro" id="IPR018679">
    <property type="entry name" value="DUF2161"/>
</dbReference>
<keyword evidence="2" id="KW-1185">Reference proteome</keyword>
<gene>
    <name evidence="1" type="ORF">JOC58_002376</name>
</gene>
<sequence length="238" mass="26918">MAVQRETELYLPIKHFFVKQGYEVKSEVRHCDLVGVKHNENEPLIIEIKKTFNLALLLQGIERQKLSSNVYVAVERNRAKKGAANQRWSELIVLCERLGLGLITVTFYKTKSPLVEILCKPVVSVTTVTPRKGSRRERLVRELAERSGDYNLGGSTGVKLVTAYREKALRVAQALGSREGISPRELREQSGVASAATIMQANYYGWFERIARGSYRLTDAGKQALDDYMHIMNRFGSQ</sequence>
<dbReference type="RefSeq" id="WP_188773882.1">
    <property type="nucleotide sequence ID" value="NZ_BMMB01000001.1"/>
</dbReference>
<dbReference type="EMBL" id="JAVDQH010000008">
    <property type="protein sequence ID" value="MDR6244483.1"/>
    <property type="molecule type" value="Genomic_DNA"/>
</dbReference>
<dbReference type="Proteomes" id="UP001185028">
    <property type="component" value="Unassembled WGS sequence"/>
</dbReference>